<proteinExistence type="predicted"/>
<gene>
    <name evidence="2" type="ORF">H9828_01735</name>
</gene>
<dbReference type="AlphaFoldDB" id="A0A9D2CBP4"/>
<dbReference type="PANTHER" id="PTHR42663:SF6">
    <property type="entry name" value="HYDROLASE C777.06C-RELATED"/>
    <property type="match status" value="1"/>
</dbReference>
<reference evidence="2" key="1">
    <citation type="journal article" date="2021" name="PeerJ">
        <title>Extensive microbial diversity within the chicken gut microbiome revealed by metagenomics and culture.</title>
        <authorList>
            <person name="Gilroy R."/>
            <person name="Ravi A."/>
            <person name="Getino M."/>
            <person name="Pursley I."/>
            <person name="Horton D.L."/>
            <person name="Alikhan N.F."/>
            <person name="Baker D."/>
            <person name="Gharbi K."/>
            <person name="Hall N."/>
            <person name="Watson M."/>
            <person name="Adriaenssens E.M."/>
            <person name="Foster-Nyarko E."/>
            <person name="Jarju S."/>
            <person name="Secka A."/>
            <person name="Antonio M."/>
            <person name="Oren A."/>
            <person name="Chaudhuri R.R."/>
            <person name="La Ragione R."/>
            <person name="Hildebrand F."/>
            <person name="Pallen M.J."/>
        </authorList>
    </citation>
    <scope>NUCLEOTIDE SEQUENCE</scope>
    <source>
        <strain evidence="2">5134</strain>
    </source>
</reference>
<dbReference type="InterPro" id="IPR036866">
    <property type="entry name" value="RibonucZ/Hydroxyglut_hydro"/>
</dbReference>
<evidence type="ECO:0000313" key="3">
    <source>
        <dbReference type="Proteomes" id="UP000886844"/>
    </source>
</evidence>
<dbReference type="Proteomes" id="UP000886844">
    <property type="component" value="Unassembled WGS sequence"/>
</dbReference>
<dbReference type="Pfam" id="PF12706">
    <property type="entry name" value="Lactamase_B_2"/>
    <property type="match status" value="1"/>
</dbReference>
<accession>A0A9D2CBP4</accession>
<organism evidence="2 3">
    <name type="scientific">Candidatus Alistipes intestinigallinarum</name>
    <dbReference type="NCBI Taxonomy" id="2838440"/>
    <lineage>
        <taxon>Bacteria</taxon>
        <taxon>Pseudomonadati</taxon>
        <taxon>Bacteroidota</taxon>
        <taxon>Bacteroidia</taxon>
        <taxon>Bacteroidales</taxon>
        <taxon>Rikenellaceae</taxon>
        <taxon>Alistipes</taxon>
    </lineage>
</organism>
<comment type="caution">
    <text evidence="2">The sequence shown here is derived from an EMBL/GenBank/DDBJ whole genome shotgun (WGS) entry which is preliminary data.</text>
</comment>
<evidence type="ECO:0000259" key="1">
    <source>
        <dbReference type="SMART" id="SM00849"/>
    </source>
</evidence>
<dbReference type="EMBL" id="DXDA01000016">
    <property type="protein sequence ID" value="HIY68119.1"/>
    <property type="molecule type" value="Genomic_DNA"/>
</dbReference>
<dbReference type="PANTHER" id="PTHR42663">
    <property type="entry name" value="HYDROLASE C777.06C-RELATED-RELATED"/>
    <property type="match status" value="1"/>
</dbReference>
<name>A0A9D2CBP4_9BACT</name>
<dbReference type="SUPFAM" id="SSF56281">
    <property type="entry name" value="Metallo-hydrolase/oxidoreductase"/>
    <property type="match status" value="1"/>
</dbReference>
<dbReference type="SMART" id="SM00849">
    <property type="entry name" value="Lactamase_B"/>
    <property type="match status" value="1"/>
</dbReference>
<dbReference type="InterPro" id="IPR001279">
    <property type="entry name" value="Metallo-B-lactamas"/>
</dbReference>
<sequence>MKLTFLGTGTSQGVPVIGCRCRVCMSADPRDHRLRTSAMVETRGVRLVIDAGPDFRYQMLCTGVRHIDGILLTHEHKDHIGGLDDVRAFNFVDYPPTIHRVGIYASPRTAACVRKDFDYAFAQDKYRGVPEIELHEIDVERPFTVGGVEILPVSGHHSERFTVTGYRIGRLAYLTDFKTIEDAEVEKLRGVEVLVVNALRFAEHYSHFNVAEALELIRRVGPREAWLTHMSHDIGLQAETEPTLPPGVHMACDTRVIECAD</sequence>
<dbReference type="Gene3D" id="3.60.15.10">
    <property type="entry name" value="Ribonuclease Z/Hydroxyacylglutathione hydrolase-like"/>
    <property type="match status" value="1"/>
</dbReference>
<evidence type="ECO:0000313" key="2">
    <source>
        <dbReference type="EMBL" id="HIY68119.1"/>
    </source>
</evidence>
<reference evidence="2" key="2">
    <citation type="submission" date="2021-04" db="EMBL/GenBank/DDBJ databases">
        <authorList>
            <person name="Gilroy R."/>
        </authorList>
    </citation>
    <scope>NUCLEOTIDE SEQUENCE</scope>
    <source>
        <strain evidence="2">5134</strain>
    </source>
</reference>
<feature type="domain" description="Metallo-beta-lactamase" evidence="1">
    <location>
        <begin position="34"/>
        <end position="229"/>
    </location>
</feature>
<dbReference type="CDD" id="cd16279">
    <property type="entry name" value="metallo-hydrolase-like_MBL-fold"/>
    <property type="match status" value="1"/>
</dbReference>
<protein>
    <submittedName>
        <fullName evidence="2">MBL fold metallo-hydrolase</fullName>
    </submittedName>
</protein>